<evidence type="ECO:0000313" key="2">
    <source>
        <dbReference type="EMBL" id="QSG03597.1"/>
    </source>
</evidence>
<evidence type="ECO:0000313" key="3">
    <source>
        <dbReference type="Proteomes" id="UP000663586"/>
    </source>
</evidence>
<feature type="region of interest" description="Disordered" evidence="1">
    <location>
        <begin position="25"/>
        <end position="122"/>
    </location>
</feature>
<feature type="compositionally biased region" description="Basic and acidic residues" evidence="1">
    <location>
        <begin position="93"/>
        <end position="108"/>
    </location>
</feature>
<proteinExistence type="predicted"/>
<dbReference type="InterPro" id="IPR055923">
    <property type="entry name" value="DUF7500"/>
</dbReference>
<dbReference type="Pfam" id="PF24332">
    <property type="entry name" value="DUF7500"/>
    <property type="match status" value="1"/>
</dbReference>
<dbReference type="EMBL" id="CP064786">
    <property type="protein sequence ID" value="QSG03597.1"/>
    <property type="molecule type" value="Genomic_DNA"/>
</dbReference>
<evidence type="ECO:0008006" key="4">
    <source>
        <dbReference type="Google" id="ProtNLM"/>
    </source>
</evidence>
<name>A0A897MSX5_9EURY</name>
<dbReference type="GeneID" id="70685779"/>
<keyword evidence="3" id="KW-1185">Reference proteome</keyword>
<gene>
    <name evidence="2" type="ORF">AArcS_2401</name>
</gene>
<sequence length="188" mass="20112">MTEEPDDERDPTVLTPEELELEAEAGVEQIEENRFVVNPSGEPTSSVDESGPSAPDTGPREYAASESQQGAGEPEKAAATAAREPDETSSDSPSRRDGSASDERHDELNGETAFSPSARGVALEHMDRSHAIDVLLKTDDGIAERRIAADDRITVFEELLTWYASTIDDDNAPAATISALLAEADLNS</sequence>
<dbReference type="Proteomes" id="UP000663586">
    <property type="component" value="Chromosome"/>
</dbReference>
<accession>A0A897MSX5</accession>
<dbReference type="KEGG" id="hara:AArcS_2401"/>
<reference evidence="2" key="1">
    <citation type="submission" date="2020-11" db="EMBL/GenBank/DDBJ databases">
        <title>Carbohydrate-dependent, anaerobic sulfur respiration: A novel catabolism in halophilic archaea.</title>
        <authorList>
            <person name="Sorokin D.Y."/>
            <person name="Messina E."/>
            <person name="Smedile F."/>
            <person name="La Cono V."/>
            <person name="Hallsworth J.E."/>
            <person name="Yakimov M.M."/>
        </authorList>
    </citation>
    <scope>NUCLEOTIDE SEQUENCE</scope>
    <source>
        <strain evidence="2">AArc-S</strain>
    </source>
</reference>
<evidence type="ECO:0000256" key="1">
    <source>
        <dbReference type="SAM" id="MobiDB-lite"/>
    </source>
</evidence>
<dbReference type="RefSeq" id="WP_238477647.1">
    <property type="nucleotide sequence ID" value="NZ_CP064786.1"/>
</dbReference>
<organism evidence="2 3">
    <name type="scientific">Natranaeroarchaeum sulfidigenes</name>
    <dbReference type="NCBI Taxonomy" id="2784880"/>
    <lineage>
        <taxon>Archaea</taxon>
        <taxon>Methanobacteriati</taxon>
        <taxon>Methanobacteriota</taxon>
        <taxon>Stenosarchaea group</taxon>
        <taxon>Halobacteria</taxon>
        <taxon>Halobacteriales</taxon>
        <taxon>Natronoarchaeaceae</taxon>
        <taxon>Natranaeroarchaeum</taxon>
    </lineage>
</organism>
<protein>
    <recommendedName>
        <fullName evidence="4">Flagella cluster protein</fullName>
    </recommendedName>
</protein>
<dbReference type="AlphaFoldDB" id="A0A897MSX5"/>